<reference evidence="1 2" key="1">
    <citation type="journal article" date="2012" name="PLoS ONE">
        <title>Edwardsiella comparative phylogenomics reveal the new intra/inter-species taxonomic relationships, virulence evolution and niche adaptation mechanisms.</title>
        <authorList>
            <person name="Yang M."/>
            <person name="Lv Y."/>
            <person name="Xiao J."/>
            <person name="Wu H."/>
            <person name="Zheng H."/>
            <person name="Liu Q."/>
            <person name="Zhang Y."/>
            <person name="Wang Q."/>
        </authorList>
    </citation>
    <scope>NUCLEOTIDE SEQUENCE [LARGE SCALE GENOMIC DNA]</scope>
    <source>
        <strain evidence="2">080813</strain>
    </source>
</reference>
<accession>A0A076LQM3</accession>
<dbReference type="HOGENOM" id="CLU_3250746_0_0_6"/>
<sequence>MSLKPILHVLTLFSGNKNPSCIKTACCTVLSALIKINHAWLS</sequence>
<protein>
    <submittedName>
        <fullName evidence="1">Uncharacterized protein</fullName>
    </submittedName>
</protein>
<proteinExistence type="predicted"/>
<dbReference type="KEGG" id="ete:ETEE_2549"/>
<name>A0A076LQM3_9GAMM</name>
<evidence type="ECO:0000313" key="1">
    <source>
        <dbReference type="EMBL" id="AIJ08987.1"/>
    </source>
</evidence>
<evidence type="ECO:0000313" key="2">
    <source>
        <dbReference type="Proteomes" id="UP000028681"/>
    </source>
</evidence>
<organism evidence="1 2">
    <name type="scientific">Edwardsiella anguillarum ET080813</name>
    <dbReference type="NCBI Taxonomy" id="667120"/>
    <lineage>
        <taxon>Bacteria</taxon>
        <taxon>Pseudomonadati</taxon>
        <taxon>Pseudomonadota</taxon>
        <taxon>Gammaproteobacteria</taxon>
        <taxon>Enterobacterales</taxon>
        <taxon>Hafniaceae</taxon>
        <taxon>Edwardsiella</taxon>
    </lineage>
</organism>
<dbReference type="EMBL" id="CP006664">
    <property type="protein sequence ID" value="AIJ08987.1"/>
    <property type="molecule type" value="Genomic_DNA"/>
</dbReference>
<dbReference type="AlphaFoldDB" id="A0A076LQM3"/>
<dbReference type="Proteomes" id="UP000028681">
    <property type="component" value="Chromosome"/>
</dbReference>
<gene>
    <name evidence="1" type="ORF">ETEE_2549</name>
</gene>